<dbReference type="GO" id="GO:0071973">
    <property type="term" value="P:bacterial-type flagellum-dependent cell motility"/>
    <property type="evidence" value="ECO:0007669"/>
    <property type="project" value="TreeGrafter"/>
</dbReference>
<dbReference type="AlphaFoldDB" id="A0A0M6WJV6"/>
<keyword evidence="9" id="KW-1185">Reference proteome</keyword>
<dbReference type="EMBL" id="CVRR01000010">
    <property type="protein sequence ID" value="CRL35978.1"/>
    <property type="molecule type" value="Genomic_DNA"/>
</dbReference>
<comment type="subunit">
    <text evidence="2 5">Homopentamer.</text>
</comment>
<comment type="subcellular location">
    <subcellularLocation>
        <location evidence="5">Secreted</location>
    </subcellularLocation>
    <subcellularLocation>
        <location evidence="5">Bacterial flagellum</location>
    </subcellularLocation>
</comment>
<proteinExistence type="inferred from homology"/>
<dbReference type="GO" id="GO:0005576">
    <property type="term" value="C:extracellular region"/>
    <property type="evidence" value="ECO:0007669"/>
    <property type="project" value="UniProtKB-SubCell"/>
</dbReference>
<dbReference type="RefSeq" id="WP_055067450.1">
    <property type="nucleotide sequence ID" value="NZ_CP173697.1"/>
</dbReference>
<dbReference type="PANTHER" id="PTHR30288">
    <property type="entry name" value="FLAGELLAR CAP/ASSEMBLY PROTEIN FLID"/>
    <property type="match status" value="1"/>
</dbReference>
<comment type="function">
    <text evidence="5">Required for morphogenesis and for the elongation of the flagellar filament by facilitating polymerization of the flagellin monomers at the tip of growing filament. Forms a capping structure, which prevents flagellin subunits (transported through the central channel of the flagellum) from leaking out without polymerization at the distal end.</text>
</comment>
<evidence type="ECO:0000313" key="9">
    <source>
        <dbReference type="Proteomes" id="UP000049979"/>
    </source>
</evidence>
<dbReference type="GO" id="GO:0007155">
    <property type="term" value="P:cell adhesion"/>
    <property type="evidence" value="ECO:0007669"/>
    <property type="project" value="InterPro"/>
</dbReference>
<feature type="domain" description="Flagellar hook-associated protein 2 C-terminal" evidence="7">
    <location>
        <begin position="228"/>
        <end position="506"/>
    </location>
</feature>
<accession>A0A0M6WJV6</accession>
<dbReference type="OrthoDB" id="9776025at2"/>
<reference evidence="9" key="1">
    <citation type="submission" date="2015-05" db="EMBL/GenBank/DDBJ databases">
        <authorList>
            <consortium name="Pathogen Informatics"/>
        </authorList>
    </citation>
    <scope>NUCLEOTIDE SEQUENCE [LARGE SCALE GENOMIC DNA]</scope>
    <source>
        <strain evidence="9">M72</strain>
    </source>
</reference>
<dbReference type="InterPro" id="IPR010809">
    <property type="entry name" value="FliD_C"/>
</dbReference>
<evidence type="ECO:0000256" key="3">
    <source>
        <dbReference type="ARBA" id="ARBA00023054"/>
    </source>
</evidence>
<keyword evidence="3" id="KW-0175">Coiled coil</keyword>
<dbReference type="STRING" id="301302.ERS852420_02998"/>
<dbReference type="GO" id="GO:0009424">
    <property type="term" value="C:bacterial-type flagellum hook"/>
    <property type="evidence" value="ECO:0007669"/>
    <property type="project" value="UniProtKB-UniRule"/>
</dbReference>
<organism evidence="8 9">
    <name type="scientific">Roseburia faecis</name>
    <dbReference type="NCBI Taxonomy" id="301302"/>
    <lineage>
        <taxon>Bacteria</taxon>
        <taxon>Bacillati</taxon>
        <taxon>Bacillota</taxon>
        <taxon>Clostridia</taxon>
        <taxon>Lachnospirales</taxon>
        <taxon>Lachnospiraceae</taxon>
        <taxon>Roseburia</taxon>
    </lineage>
</organism>
<dbReference type="GO" id="GO:0009421">
    <property type="term" value="C:bacterial-type flagellum filament cap"/>
    <property type="evidence" value="ECO:0007669"/>
    <property type="project" value="InterPro"/>
</dbReference>
<evidence type="ECO:0000259" key="7">
    <source>
        <dbReference type="Pfam" id="PF07195"/>
    </source>
</evidence>
<keyword evidence="4 5" id="KW-0975">Bacterial flagellum</keyword>
<dbReference type="InterPro" id="IPR003481">
    <property type="entry name" value="FliD_N"/>
</dbReference>
<dbReference type="Pfam" id="PF07195">
    <property type="entry name" value="FliD_C"/>
    <property type="match status" value="1"/>
</dbReference>
<evidence type="ECO:0000256" key="1">
    <source>
        <dbReference type="ARBA" id="ARBA00009764"/>
    </source>
</evidence>
<dbReference type="InterPro" id="IPR040026">
    <property type="entry name" value="FliD"/>
</dbReference>
<evidence type="ECO:0000256" key="4">
    <source>
        <dbReference type="ARBA" id="ARBA00023143"/>
    </source>
</evidence>
<gene>
    <name evidence="8" type="ORF">M72_25171</name>
</gene>
<comment type="similarity">
    <text evidence="1 5">Belongs to the FliD family.</text>
</comment>
<evidence type="ECO:0000259" key="6">
    <source>
        <dbReference type="Pfam" id="PF02465"/>
    </source>
</evidence>
<evidence type="ECO:0000256" key="2">
    <source>
        <dbReference type="ARBA" id="ARBA00011255"/>
    </source>
</evidence>
<name>A0A0M6WJV6_9FIRM</name>
<protein>
    <recommendedName>
        <fullName evidence="5">Flagellar hook-associated protein 2</fullName>
        <shortName evidence="5">HAP2</shortName>
    </recommendedName>
    <alternativeName>
        <fullName evidence="5">Flagellar cap protein</fullName>
    </alternativeName>
</protein>
<evidence type="ECO:0000256" key="5">
    <source>
        <dbReference type="RuleBase" id="RU362066"/>
    </source>
</evidence>
<dbReference type="PANTHER" id="PTHR30288:SF0">
    <property type="entry name" value="FLAGELLAR HOOK-ASSOCIATED PROTEIN 2"/>
    <property type="match status" value="1"/>
</dbReference>
<feature type="domain" description="Flagellar hook-associated protein 2 N-terminal" evidence="6">
    <location>
        <begin position="10"/>
        <end position="105"/>
    </location>
</feature>
<dbReference type="Pfam" id="PF02465">
    <property type="entry name" value="FliD_N"/>
    <property type="match status" value="1"/>
</dbReference>
<evidence type="ECO:0000313" key="8">
    <source>
        <dbReference type="EMBL" id="CRL35978.1"/>
    </source>
</evidence>
<dbReference type="Proteomes" id="UP000049979">
    <property type="component" value="Unassembled WGS sequence"/>
</dbReference>
<sequence length="517" mass="56594">MPIRMTGMVSGLDTDSIVKELVSAYSTKKEKYEKEQTKLGWKQEIWKSLNKEVNSFYKSVGNLRFDSGYNTKKTTSSDSTKATVSASGNATVGTQKLHVLSTAQSGYLTGAEIKTAANEKVTTSTKLSDLGVTADEITFNVGPANNSASGTTKQIKVGKDSTISDVVNQLKDAGLNANFDAGNRRFYLSSSDSGYATDFNITADSSDTNSTTLLNALGLGKTAKKIDGSDAVIVLNGVKYTSTTNNFSINGLSISVNGVTDKVDDLEKVDVDALDDSKAVSISTTTDTQGIYDKIKDFLTSYNNIINKMTKLYNADSAKNYEPLTDDEKSQMSDSEVEKWETKIKDSLLRRDSNLSTIMNAMTTSMTKAISINGKNFSLSSFGISTLGYMNAAENEQNAYHIDGDEDDENTSGNKDKLMAALSSDPDTVIDFMKQLSTNLYTAIDKQMQSNSLRSRYSIYNDKEMTSQYTSYTKTIAEWETKISDKEDYYYKKFSKMETALSKLNSQTSSLSGMFSS</sequence>
<keyword evidence="5" id="KW-0964">Secreted</keyword>